<sequence length="183" mass="20333">MLGVQVNNNEEHVLTQFPKSSPSGPYAIGLTLMAVFTGLTGLLSFPGRLLQIDRNAQLIEQSAYWPLLAGLASCINFCLGLCFCMASLLHTVPLLVTWNLLPSHSHIQNRLLRLGDFLTLIGLVALLLVRDSHVQYWVVNGCEFWLHCHLLLNSFIIFAGILVTADLSKASERHVNVKRTKLD</sequence>
<dbReference type="EMBL" id="LUCH01007223">
    <property type="protein sequence ID" value="KAF5396853.1"/>
    <property type="molecule type" value="Genomic_DNA"/>
</dbReference>
<evidence type="ECO:0000256" key="1">
    <source>
        <dbReference type="SAM" id="Phobius"/>
    </source>
</evidence>
<comment type="caution">
    <text evidence="2">The sequence shown here is derived from an EMBL/GenBank/DDBJ whole genome shotgun (WGS) entry which is preliminary data.</text>
</comment>
<dbReference type="AlphaFoldDB" id="A0A8J4T2C2"/>
<gene>
    <name evidence="2" type="ORF">PHET_09814</name>
</gene>
<keyword evidence="1" id="KW-0812">Transmembrane</keyword>
<feature type="transmembrane region" description="Helical" evidence="1">
    <location>
        <begin position="111"/>
        <end position="129"/>
    </location>
</feature>
<name>A0A8J4T2C2_9TREM</name>
<feature type="transmembrane region" description="Helical" evidence="1">
    <location>
        <begin position="26"/>
        <end position="45"/>
    </location>
</feature>
<keyword evidence="1" id="KW-0472">Membrane</keyword>
<keyword evidence="1" id="KW-1133">Transmembrane helix</keyword>
<dbReference type="OrthoDB" id="6082754at2759"/>
<feature type="transmembrane region" description="Helical" evidence="1">
    <location>
        <begin position="144"/>
        <end position="165"/>
    </location>
</feature>
<dbReference type="Proteomes" id="UP000748531">
    <property type="component" value="Unassembled WGS sequence"/>
</dbReference>
<protein>
    <submittedName>
        <fullName evidence="2">Uncharacterized protein</fullName>
    </submittedName>
</protein>
<feature type="transmembrane region" description="Helical" evidence="1">
    <location>
        <begin position="65"/>
        <end position="90"/>
    </location>
</feature>
<proteinExistence type="predicted"/>
<keyword evidence="3" id="KW-1185">Reference proteome</keyword>
<evidence type="ECO:0000313" key="3">
    <source>
        <dbReference type="Proteomes" id="UP000748531"/>
    </source>
</evidence>
<accession>A0A8J4T2C2</accession>
<organism evidence="2 3">
    <name type="scientific">Paragonimus heterotremus</name>
    <dbReference type="NCBI Taxonomy" id="100268"/>
    <lineage>
        <taxon>Eukaryota</taxon>
        <taxon>Metazoa</taxon>
        <taxon>Spiralia</taxon>
        <taxon>Lophotrochozoa</taxon>
        <taxon>Platyhelminthes</taxon>
        <taxon>Trematoda</taxon>
        <taxon>Digenea</taxon>
        <taxon>Plagiorchiida</taxon>
        <taxon>Troglotremata</taxon>
        <taxon>Troglotrematidae</taxon>
        <taxon>Paragonimus</taxon>
    </lineage>
</organism>
<evidence type="ECO:0000313" key="2">
    <source>
        <dbReference type="EMBL" id="KAF5396853.1"/>
    </source>
</evidence>
<reference evidence="2" key="1">
    <citation type="submission" date="2019-05" db="EMBL/GenBank/DDBJ databases">
        <title>Annotation for the trematode Paragonimus heterotremus.</title>
        <authorList>
            <person name="Choi Y.-J."/>
        </authorList>
    </citation>
    <scope>NUCLEOTIDE SEQUENCE</scope>
    <source>
        <strain evidence="2">LC</strain>
    </source>
</reference>